<protein>
    <submittedName>
        <fullName evidence="2">Uncharacterized protein</fullName>
    </submittedName>
</protein>
<keyword evidence="3" id="KW-1185">Reference proteome</keyword>
<comment type="caution">
    <text evidence="2">The sequence shown here is derived from an EMBL/GenBank/DDBJ whole genome shotgun (WGS) entry which is preliminary data.</text>
</comment>
<proteinExistence type="predicted"/>
<sequence length="159" mass="17150">MPKNHAQPARSTQTLRCAYLVQPGDARVECGKLLSYGGFRTHVIVSHLQESGTSWNKEMYDAYGCCVQPEEPCEDQEEEGRLRGVGHAAFRERCAAGAAIPERDAAVAAVRERGAANGERGPSNAATGERAVSRTGSKETRCQEAWTRGASTKEADPSL</sequence>
<evidence type="ECO:0000256" key="1">
    <source>
        <dbReference type="SAM" id="MobiDB-lite"/>
    </source>
</evidence>
<evidence type="ECO:0000313" key="2">
    <source>
        <dbReference type="EMBL" id="ETI29789.1"/>
    </source>
</evidence>
<organism evidence="2 3">
    <name type="scientific">Phytophthora nicotianae P1569</name>
    <dbReference type="NCBI Taxonomy" id="1317065"/>
    <lineage>
        <taxon>Eukaryota</taxon>
        <taxon>Sar</taxon>
        <taxon>Stramenopiles</taxon>
        <taxon>Oomycota</taxon>
        <taxon>Peronosporomycetes</taxon>
        <taxon>Peronosporales</taxon>
        <taxon>Peronosporaceae</taxon>
        <taxon>Phytophthora</taxon>
    </lineage>
</organism>
<name>V9DSC8_PHYNI</name>
<dbReference type="EMBL" id="ANIZ01004835">
    <property type="protein sequence ID" value="ETI29789.1"/>
    <property type="molecule type" value="Genomic_DNA"/>
</dbReference>
<evidence type="ECO:0000313" key="3">
    <source>
        <dbReference type="Proteomes" id="UP000018721"/>
    </source>
</evidence>
<reference evidence="2 3" key="1">
    <citation type="submission" date="2013-11" db="EMBL/GenBank/DDBJ databases">
        <title>The Genome Sequence of Phytophthora parasitica P1569.</title>
        <authorList>
            <consortium name="The Broad Institute Genomics Platform"/>
            <person name="Russ C."/>
            <person name="Tyler B."/>
            <person name="Panabieres F."/>
            <person name="Shan W."/>
            <person name="Tripathy S."/>
            <person name="Grunwald N."/>
            <person name="Machado M."/>
            <person name="Johnson C.S."/>
            <person name="Arredondo F."/>
            <person name="Hong C."/>
            <person name="Coffey M."/>
            <person name="Young S.K."/>
            <person name="Zeng Q."/>
            <person name="Gargeya S."/>
            <person name="Fitzgerald M."/>
            <person name="Abouelleil A."/>
            <person name="Alvarado L."/>
            <person name="Chapman S.B."/>
            <person name="Gainer-Dewar J."/>
            <person name="Goldberg J."/>
            <person name="Griggs A."/>
            <person name="Gujja S."/>
            <person name="Hansen M."/>
            <person name="Howarth C."/>
            <person name="Imamovic A."/>
            <person name="Ireland A."/>
            <person name="Larimer J."/>
            <person name="McCowan C."/>
            <person name="Murphy C."/>
            <person name="Pearson M."/>
            <person name="Poon T.W."/>
            <person name="Priest M."/>
            <person name="Roberts A."/>
            <person name="Saif S."/>
            <person name="Shea T."/>
            <person name="Sykes S."/>
            <person name="Wortman J."/>
            <person name="Nusbaum C."/>
            <person name="Birren B."/>
        </authorList>
    </citation>
    <scope>NUCLEOTIDE SEQUENCE [LARGE SCALE GENOMIC DNA]</scope>
    <source>
        <strain evidence="2 3">P1569</strain>
    </source>
</reference>
<accession>V9DSC8</accession>
<dbReference type="HOGENOM" id="CLU_1664181_0_0_1"/>
<gene>
    <name evidence="2" type="ORF">F443_23096</name>
</gene>
<dbReference type="Proteomes" id="UP000018721">
    <property type="component" value="Unassembled WGS sequence"/>
</dbReference>
<feature type="region of interest" description="Disordered" evidence="1">
    <location>
        <begin position="111"/>
        <end position="159"/>
    </location>
</feature>
<dbReference type="AlphaFoldDB" id="V9DSC8"/>